<organism evidence="1 2">
    <name type="scientific">Brassica cretica</name>
    <name type="common">Mustard</name>
    <dbReference type="NCBI Taxonomy" id="69181"/>
    <lineage>
        <taxon>Eukaryota</taxon>
        <taxon>Viridiplantae</taxon>
        <taxon>Streptophyta</taxon>
        <taxon>Embryophyta</taxon>
        <taxon>Tracheophyta</taxon>
        <taxon>Spermatophyta</taxon>
        <taxon>Magnoliopsida</taxon>
        <taxon>eudicotyledons</taxon>
        <taxon>Gunneridae</taxon>
        <taxon>Pentapetalae</taxon>
        <taxon>rosids</taxon>
        <taxon>malvids</taxon>
        <taxon>Brassicales</taxon>
        <taxon>Brassicaceae</taxon>
        <taxon>Brassiceae</taxon>
        <taxon>Brassica</taxon>
    </lineage>
</organism>
<evidence type="ECO:0000313" key="1">
    <source>
        <dbReference type="EMBL" id="KAF3597877.1"/>
    </source>
</evidence>
<reference evidence="1 2" key="1">
    <citation type="journal article" date="2020" name="BMC Genomics">
        <title>Intraspecific diversification of the crop wild relative Brassica cretica Lam. using demographic model selection.</title>
        <authorList>
            <person name="Kioukis A."/>
            <person name="Michalopoulou V.A."/>
            <person name="Briers L."/>
            <person name="Pirintsos S."/>
            <person name="Studholme D.J."/>
            <person name="Pavlidis P."/>
            <person name="Sarris P.F."/>
        </authorList>
    </citation>
    <scope>NUCLEOTIDE SEQUENCE [LARGE SCALE GENOMIC DNA]</scope>
    <source>
        <strain evidence="2">cv. PFS-1207/04</strain>
    </source>
</reference>
<sequence>MSSLSFVVSTRTGNELGANRPKTVKLSDEITLTFIFSSHLLETHGEWFSLETTRFPGLCWCPSGRGDHDLAKPRRDKGEKSLNRERPCCVLCTVCGLHDTW</sequence>
<protein>
    <submittedName>
        <fullName evidence="1">Uncharacterized protein</fullName>
    </submittedName>
</protein>
<gene>
    <name evidence="1" type="ORF">DY000_02023245</name>
</gene>
<dbReference type="EMBL" id="QGKV02000299">
    <property type="protein sequence ID" value="KAF3597877.1"/>
    <property type="molecule type" value="Genomic_DNA"/>
</dbReference>
<name>A0ABQ7EM54_BRACR</name>
<keyword evidence="2" id="KW-1185">Reference proteome</keyword>
<evidence type="ECO:0000313" key="2">
    <source>
        <dbReference type="Proteomes" id="UP000266723"/>
    </source>
</evidence>
<accession>A0ABQ7EM54</accession>
<proteinExistence type="predicted"/>
<comment type="caution">
    <text evidence="1">The sequence shown here is derived from an EMBL/GenBank/DDBJ whole genome shotgun (WGS) entry which is preliminary data.</text>
</comment>
<dbReference type="Proteomes" id="UP000266723">
    <property type="component" value="Unassembled WGS sequence"/>
</dbReference>